<evidence type="ECO:0000256" key="1">
    <source>
        <dbReference type="SAM" id="Phobius"/>
    </source>
</evidence>
<dbReference type="OrthoDB" id="5125808at2"/>
<accession>A0A3E0VZW8</accession>
<keyword evidence="1" id="KW-1133">Transmembrane helix</keyword>
<feature type="transmembrane region" description="Helical" evidence="1">
    <location>
        <begin position="88"/>
        <end position="107"/>
    </location>
</feature>
<dbReference type="EMBL" id="NBXB01000027">
    <property type="protein sequence ID" value="RFA14823.1"/>
    <property type="molecule type" value="Genomic_DNA"/>
</dbReference>
<evidence type="ECO:0000313" key="2">
    <source>
        <dbReference type="EMBL" id="RFA14823.1"/>
    </source>
</evidence>
<dbReference type="Proteomes" id="UP000256541">
    <property type="component" value="Unassembled WGS sequence"/>
</dbReference>
<dbReference type="AlphaFoldDB" id="A0A3E0VZW8"/>
<protein>
    <submittedName>
        <fullName evidence="2">Uncharacterized protein</fullName>
    </submittedName>
</protein>
<keyword evidence="1" id="KW-0812">Transmembrane</keyword>
<reference evidence="2 3" key="1">
    <citation type="submission" date="2017-04" db="EMBL/GenBank/DDBJ databases">
        <title>Comparative genome analysis of Subtercola boreus.</title>
        <authorList>
            <person name="Cho Y.-J."/>
            <person name="Cho A."/>
            <person name="Kim O.-S."/>
            <person name="Lee J.-I."/>
        </authorList>
    </citation>
    <scope>NUCLEOTIDE SEQUENCE [LARGE SCALE GENOMIC DNA]</scope>
    <source>
        <strain evidence="2 3">P27479</strain>
    </source>
</reference>
<evidence type="ECO:0000313" key="3">
    <source>
        <dbReference type="Proteomes" id="UP000256541"/>
    </source>
</evidence>
<sequence length="300" mass="29673">MPVTVPVVGEGGIPVDEAYDWGSERAGALAGVQADVDAVARDDAEADRLRARMRSGLAGVVAWVRQRGGSVGAWAGARERGRRVRLRTLVVATTVCVLAVVGALVTLPGGGSGGHETGSSSAPISAAPISAAPISAAPASAAPSTVVRPGKDTAAPAAGAAGEARGPEVAASISAAESAAVVAADPVAAATALLDLRARCLAARSEPCLQGAEQALSSVLQADAASVADARAAVPTGVDGNVAPGVGGIVPPGVLRLVQTVGASALVEVVHDDPQREPASLLLVKGEAGWRLRELFGDWP</sequence>
<organism evidence="2 3">
    <name type="scientific">Subtercola boreus</name>
    <dbReference type="NCBI Taxonomy" id="120213"/>
    <lineage>
        <taxon>Bacteria</taxon>
        <taxon>Bacillati</taxon>
        <taxon>Actinomycetota</taxon>
        <taxon>Actinomycetes</taxon>
        <taxon>Micrococcales</taxon>
        <taxon>Microbacteriaceae</taxon>
        <taxon>Subtercola</taxon>
    </lineage>
</organism>
<gene>
    <name evidence="2" type="ORF">B7R22_08920</name>
</gene>
<name>A0A3E0VZW8_9MICO</name>
<keyword evidence="1" id="KW-0472">Membrane</keyword>
<comment type="caution">
    <text evidence="2">The sequence shown here is derived from an EMBL/GenBank/DDBJ whole genome shotgun (WGS) entry which is preliminary data.</text>
</comment>
<proteinExistence type="predicted"/>